<comment type="caution">
    <text evidence="2">The sequence shown here is derived from an EMBL/GenBank/DDBJ whole genome shotgun (WGS) entry which is preliminary data.</text>
</comment>
<dbReference type="InterPro" id="IPR040177">
    <property type="entry name" value="SLC30A9"/>
</dbReference>
<dbReference type="PANTHER" id="PTHR13414">
    <property type="entry name" value="HUEL-CATION TRANSPORTER"/>
    <property type="match status" value="1"/>
</dbReference>
<dbReference type="GO" id="GO:0006829">
    <property type="term" value="P:zinc ion transport"/>
    <property type="evidence" value="ECO:0007669"/>
    <property type="project" value="InterPro"/>
</dbReference>
<reference evidence="2 3" key="1">
    <citation type="submission" date="2024-01" db="EMBL/GenBank/DDBJ databases">
        <title>The complete chloroplast genome sequence of Lithospermum erythrorhizon: insights into the phylogenetic relationship among Boraginaceae species and the maternal lineages of purple gromwells.</title>
        <authorList>
            <person name="Okada T."/>
            <person name="Watanabe K."/>
        </authorList>
    </citation>
    <scope>NUCLEOTIDE SEQUENCE [LARGE SCALE GENOMIC DNA]</scope>
</reference>
<sequence length="114" mass="12999">MKQTLIVIRPGYIYTTTLPKSTVQIKSTTKTQGNQGRRWKVAVFLIQRNRHALIGRAIDAQDTERVLQFLNHDLVVDDVYDSKSEVIGPGFFRFKAEIDFNGVVLVQNHLSRLG</sequence>
<protein>
    <submittedName>
        <fullName evidence="2">Transporter</fullName>
    </submittedName>
</protein>
<proteinExistence type="predicted"/>
<organism evidence="2 3">
    <name type="scientific">Lithospermum erythrorhizon</name>
    <name type="common">Purple gromwell</name>
    <name type="synonym">Lithospermum officinale var. erythrorhizon</name>
    <dbReference type="NCBI Taxonomy" id="34254"/>
    <lineage>
        <taxon>Eukaryota</taxon>
        <taxon>Viridiplantae</taxon>
        <taxon>Streptophyta</taxon>
        <taxon>Embryophyta</taxon>
        <taxon>Tracheophyta</taxon>
        <taxon>Spermatophyta</taxon>
        <taxon>Magnoliopsida</taxon>
        <taxon>eudicotyledons</taxon>
        <taxon>Gunneridae</taxon>
        <taxon>Pentapetalae</taxon>
        <taxon>asterids</taxon>
        <taxon>lamiids</taxon>
        <taxon>Boraginales</taxon>
        <taxon>Boraginaceae</taxon>
        <taxon>Boraginoideae</taxon>
        <taxon>Lithospermeae</taxon>
        <taxon>Lithospermum</taxon>
    </lineage>
</organism>
<keyword evidence="1" id="KW-0813">Transport</keyword>
<name>A0AAV3QB41_LITER</name>
<evidence type="ECO:0000313" key="2">
    <source>
        <dbReference type="EMBL" id="GAA0161215.1"/>
    </source>
</evidence>
<evidence type="ECO:0000313" key="3">
    <source>
        <dbReference type="Proteomes" id="UP001454036"/>
    </source>
</evidence>
<dbReference type="EMBL" id="BAABME010020710">
    <property type="protein sequence ID" value="GAA0161215.1"/>
    <property type="molecule type" value="Genomic_DNA"/>
</dbReference>
<dbReference type="PANTHER" id="PTHR13414:SF9">
    <property type="entry name" value="PROTON-COUPLED ZINC ANTIPORTER SLC30A9, MITOCHONDRIAL"/>
    <property type="match status" value="1"/>
</dbReference>
<dbReference type="AlphaFoldDB" id="A0AAV3QB41"/>
<keyword evidence="3" id="KW-1185">Reference proteome</keyword>
<accession>A0AAV3QB41</accession>
<dbReference type="GO" id="GO:0008324">
    <property type="term" value="F:monoatomic cation transmembrane transporter activity"/>
    <property type="evidence" value="ECO:0007669"/>
    <property type="project" value="InterPro"/>
</dbReference>
<evidence type="ECO:0000256" key="1">
    <source>
        <dbReference type="ARBA" id="ARBA00022448"/>
    </source>
</evidence>
<dbReference type="Proteomes" id="UP001454036">
    <property type="component" value="Unassembled WGS sequence"/>
</dbReference>
<dbReference type="GO" id="GO:0005783">
    <property type="term" value="C:endoplasmic reticulum"/>
    <property type="evidence" value="ECO:0007669"/>
    <property type="project" value="TreeGrafter"/>
</dbReference>
<gene>
    <name evidence="2" type="ORF">LIER_39189</name>
</gene>
<dbReference type="GO" id="GO:0006882">
    <property type="term" value="P:intracellular zinc ion homeostasis"/>
    <property type="evidence" value="ECO:0007669"/>
    <property type="project" value="TreeGrafter"/>
</dbReference>